<dbReference type="AlphaFoldDB" id="A0A9P7ZDG7"/>
<name>A0A9P7ZDG7_9HYPO</name>
<dbReference type="SUPFAM" id="SSF52467">
    <property type="entry name" value="DHS-like NAD/FAD-binding domain"/>
    <property type="match status" value="1"/>
</dbReference>
<dbReference type="EMBL" id="MU251283">
    <property type="protein sequence ID" value="KAG9250099.1"/>
    <property type="molecule type" value="Genomic_DNA"/>
</dbReference>
<dbReference type="GO" id="GO:0005739">
    <property type="term" value="C:mitochondrion"/>
    <property type="evidence" value="ECO:0007669"/>
    <property type="project" value="TreeGrafter"/>
</dbReference>
<dbReference type="GO" id="GO:0009097">
    <property type="term" value="P:isoleucine biosynthetic process"/>
    <property type="evidence" value="ECO:0007669"/>
    <property type="project" value="TreeGrafter"/>
</dbReference>
<dbReference type="InterPro" id="IPR011766">
    <property type="entry name" value="TPP_enzyme_TPP-bd"/>
</dbReference>
<dbReference type="InterPro" id="IPR029061">
    <property type="entry name" value="THDP-binding"/>
</dbReference>
<feature type="domain" description="Thiamine pyrophosphate enzyme central" evidence="4">
    <location>
        <begin position="217"/>
        <end position="347"/>
    </location>
</feature>
<evidence type="ECO:0000313" key="7">
    <source>
        <dbReference type="EMBL" id="KAG9250099.1"/>
    </source>
</evidence>
<dbReference type="RefSeq" id="XP_046114023.1">
    <property type="nucleotide sequence ID" value="XM_046259661.1"/>
</dbReference>
<dbReference type="Pfam" id="PF00205">
    <property type="entry name" value="TPP_enzyme_M"/>
    <property type="match status" value="1"/>
</dbReference>
<dbReference type="Proteomes" id="UP000887229">
    <property type="component" value="Unassembled WGS sequence"/>
</dbReference>
<dbReference type="InterPro" id="IPR012001">
    <property type="entry name" value="Thiamin_PyroP_enz_TPP-bd_dom"/>
</dbReference>
<protein>
    <submittedName>
        <fullName evidence="7">Thiamine pyrophosphate enzyme, N-terminal TPP binding domain-containing protein</fullName>
    </submittedName>
</protein>
<dbReference type="PANTHER" id="PTHR18968">
    <property type="entry name" value="THIAMINE PYROPHOSPHATE ENZYMES"/>
    <property type="match status" value="1"/>
</dbReference>
<evidence type="ECO:0000256" key="1">
    <source>
        <dbReference type="ARBA" id="ARBA00007812"/>
    </source>
</evidence>
<evidence type="ECO:0000256" key="2">
    <source>
        <dbReference type="ARBA" id="ARBA00023052"/>
    </source>
</evidence>
<evidence type="ECO:0000259" key="6">
    <source>
        <dbReference type="Pfam" id="PF02776"/>
    </source>
</evidence>
<dbReference type="GO" id="GO:0003984">
    <property type="term" value="F:acetolactate synthase activity"/>
    <property type="evidence" value="ECO:0007669"/>
    <property type="project" value="TreeGrafter"/>
</dbReference>
<evidence type="ECO:0000313" key="8">
    <source>
        <dbReference type="Proteomes" id="UP000887229"/>
    </source>
</evidence>
<accession>A0A9P7ZDG7</accession>
<dbReference type="CDD" id="cd07035">
    <property type="entry name" value="TPP_PYR_POX_like"/>
    <property type="match status" value="1"/>
</dbReference>
<proteinExistence type="inferred from homology"/>
<dbReference type="InterPro" id="IPR029035">
    <property type="entry name" value="DHS-like_NAD/FAD-binding_dom"/>
</dbReference>
<sequence length="589" mass="62773">MTRQPVYTASTAFFEALAAAGVSHAFVNLGSDHPAIMETIVRSQRDPALRDKFPRIITCPSEMVAMSMADGYARVTGEPQVVIVHVDVGTQALGVAVHNASVGRCPVLVFAGLSPFTCEGELPGSRTEFIHWLQDVPDQKAIIGQYCRYAAEVKTPLNIKQMVNRALQFTRSDPAGPAYLVAAREVMEAEMEPYTFQQDHWRPVEMGALPGTAALTIAQALASASKPLVITGYSGRNLACPAQLVALADTIPALQVLDGAGSDMSFPSDHPACLGIKQGQPDDAIPEADVILVLHCDVPWVPTLCKPRDDARIFHVDIDPLKQGMPLFYIPAEARYRADALATLQQLNAQFTSGAVAQPSTQVKTQQAAARQAAFDARLDAIRRAAQPHPDGSFGTGFLSKTLATVCPDDTIWAVEAVSNSGHIHSNVRPTAPGHWINCGGGGLGWSGGAALGIKLATDKQGKAKFVCQVVGDGTYLFSVPGSVYWISRRYNIPVLTVVLNNKGWNAPRVSLQLLHPDGEGAKVSNEDLNISFHPTPDYAGIARAAGAGDIHAFKVNQASELEAVLRDAVEKVKAGTTAVVDARVIPGS</sequence>
<comment type="similarity">
    <text evidence="1 3">Belongs to the TPP enzyme family.</text>
</comment>
<feature type="domain" description="Thiamine pyrophosphate enzyme TPP-binding" evidence="5">
    <location>
        <begin position="425"/>
        <end position="582"/>
    </location>
</feature>
<dbReference type="Gene3D" id="3.40.50.970">
    <property type="match status" value="2"/>
</dbReference>
<dbReference type="GO" id="GO:0050660">
    <property type="term" value="F:flavin adenine dinucleotide binding"/>
    <property type="evidence" value="ECO:0007669"/>
    <property type="project" value="TreeGrafter"/>
</dbReference>
<dbReference type="NCBIfam" id="NF006203">
    <property type="entry name" value="PRK08327.1"/>
    <property type="match status" value="1"/>
</dbReference>
<dbReference type="PANTHER" id="PTHR18968:SF164">
    <property type="entry name" value="PYRUVATE DECARBOXYLASE"/>
    <property type="match status" value="1"/>
</dbReference>
<reference evidence="7" key="1">
    <citation type="journal article" date="2021" name="IMA Fungus">
        <title>Genomic characterization of three marine fungi, including Emericellopsis atlantica sp. nov. with signatures of a generalist lifestyle and marine biomass degradation.</title>
        <authorList>
            <person name="Hagestad O.C."/>
            <person name="Hou L."/>
            <person name="Andersen J.H."/>
            <person name="Hansen E.H."/>
            <person name="Altermark B."/>
            <person name="Li C."/>
            <person name="Kuhnert E."/>
            <person name="Cox R.J."/>
            <person name="Crous P.W."/>
            <person name="Spatafora J.W."/>
            <person name="Lail K."/>
            <person name="Amirebrahimi M."/>
            <person name="Lipzen A."/>
            <person name="Pangilinan J."/>
            <person name="Andreopoulos W."/>
            <person name="Hayes R.D."/>
            <person name="Ng V."/>
            <person name="Grigoriev I.V."/>
            <person name="Jackson S.A."/>
            <person name="Sutton T.D.S."/>
            <person name="Dobson A.D.W."/>
            <person name="Rama T."/>
        </authorList>
    </citation>
    <scope>NUCLEOTIDE SEQUENCE</scope>
    <source>
        <strain evidence="7">TS7</strain>
    </source>
</reference>
<dbReference type="GeneID" id="70290564"/>
<organism evidence="7 8">
    <name type="scientific">Emericellopsis atlantica</name>
    <dbReference type="NCBI Taxonomy" id="2614577"/>
    <lineage>
        <taxon>Eukaryota</taxon>
        <taxon>Fungi</taxon>
        <taxon>Dikarya</taxon>
        <taxon>Ascomycota</taxon>
        <taxon>Pezizomycotina</taxon>
        <taxon>Sordariomycetes</taxon>
        <taxon>Hypocreomycetidae</taxon>
        <taxon>Hypocreales</taxon>
        <taxon>Bionectriaceae</taxon>
        <taxon>Emericellopsis</taxon>
    </lineage>
</organism>
<dbReference type="Gene3D" id="3.40.50.1220">
    <property type="entry name" value="TPP-binding domain"/>
    <property type="match status" value="1"/>
</dbReference>
<dbReference type="InterPro" id="IPR012000">
    <property type="entry name" value="Thiamin_PyroP_enz_cen_dom"/>
</dbReference>
<dbReference type="GO" id="GO:0000287">
    <property type="term" value="F:magnesium ion binding"/>
    <property type="evidence" value="ECO:0007669"/>
    <property type="project" value="InterPro"/>
</dbReference>
<dbReference type="Pfam" id="PF02776">
    <property type="entry name" value="TPP_enzyme_N"/>
    <property type="match status" value="1"/>
</dbReference>
<keyword evidence="2 3" id="KW-0786">Thiamine pyrophosphate</keyword>
<evidence type="ECO:0000259" key="4">
    <source>
        <dbReference type="Pfam" id="PF00205"/>
    </source>
</evidence>
<feature type="domain" description="Thiamine pyrophosphate enzyme N-terminal TPP-binding" evidence="6">
    <location>
        <begin position="8"/>
        <end position="142"/>
    </location>
</feature>
<dbReference type="SUPFAM" id="SSF52518">
    <property type="entry name" value="Thiamin diphosphate-binding fold (THDP-binding)"/>
    <property type="match status" value="2"/>
</dbReference>
<gene>
    <name evidence="7" type="ORF">F5Z01DRAFT_427563</name>
</gene>
<dbReference type="GO" id="GO:0005948">
    <property type="term" value="C:acetolactate synthase complex"/>
    <property type="evidence" value="ECO:0007669"/>
    <property type="project" value="TreeGrafter"/>
</dbReference>
<evidence type="ECO:0000256" key="3">
    <source>
        <dbReference type="RuleBase" id="RU362132"/>
    </source>
</evidence>
<comment type="caution">
    <text evidence="7">The sequence shown here is derived from an EMBL/GenBank/DDBJ whole genome shotgun (WGS) entry which is preliminary data.</text>
</comment>
<keyword evidence="8" id="KW-1185">Reference proteome</keyword>
<dbReference type="OrthoDB" id="2867507at2759"/>
<evidence type="ECO:0000259" key="5">
    <source>
        <dbReference type="Pfam" id="PF02775"/>
    </source>
</evidence>
<dbReference type="GO" id="GO:0030976">
    <property type="term" value="F:thiamine pyrophosphate binding"/>
    <property type="evidence" value="ECO:0007669"/>
    <property type="project" value="InterPro"/>
</dbReference>
<dbReference type="Pfam" id="PF02775">
    <property type="entry name" value="TPP_enzyme_C"/>
    <property type="match status" value="1"/>
</dbReference>
<dbReference type="InterPro" id="IPR045229">
    <property type="entry name" value="TPP_enz"/>
</dbReference>
<dbReference type="GO" id="GO:0009099">
    <property type="term" value="P:L-valine biosynthetic process"/>
    <property type="evidence" value="ECO:0007669"/>
    <property type="project" value="TreeGrafter"/>
</dbReference>